<feature type="region of interest" description="Disordered" evidence="1">
    <location>
        <begin position="96"/>
        <end position="139"/>
    </location>
</feature>
<dbReference type="Proteomes" id="UP000661280">
    <property type="component" value="Chromosome 5"/>
</dbReference>
<proteinExistence type="predicted"/>
<keyword evidence="3" id="KW-1185">Reference proteome</keyword>
<evidence type="ECO:0000313" key="3">
    <source>
        <dbReference type="Proteomes" id="UP000661280"/>
    </source>
</evidence>
<name>A0A7R7WBT0_ASPKA</name>
<sequence length="139" mass="15525">MSVLTVGQNAWRIVAEISAQALQMDRDQQTEKHKCHVLRETLKKTTAERDEAVQLADVLYETNQQMGAVIDHFLQEHANDGRESESFEVILTHVLRQRDRSENGNRPQSSIATGEGKSNETAIEENAGLPEADTQVAGR</sequence>
<dbReference type="EMBL" id="AP024429">
    <property type="protein sequence ID" value="BCS00066.1"/>
    <property type="molecule type" value="Genomic_DNA"/>
</dbReference>
<organism evidence="2 3">
    <name type="scientific">Aspergillus kawachii</name>
    <name type="common">White koji mold</name>
    <name type="synonym">Aspergillus awamori var. kawachi</name>
    <dbReference type="NCBI Taxonomy" id="1069201"/>
    <lineage>
        <taxon>Eukaryota</taxon>
        <taxon>Fungi</taxon>
        <taxon>Dikarya</taxon>
        <taxon>Ascomycota</taxon>
        <taxon>Pezizomycotina</taxon>
        <taxon>Eurotiomycetes</taxon>
        <taxon>Eurotiomycetidae</taxon>
        <taxon>Eurotiales</taxon>
        <taxon>Aspergillaceae</taxon>
        <taxon>Aspergillus</taxon>
        <taxon>Aspergillus subgen. Circumdati</taxon>
    </lineage>
</organism>
<dbReference type="RefSeq" id="XP_041543828.1">
    <property type="nucleotide sequence ID" value="XM_041690222.1"/>
</dbReference>
<evidence type="ECO:0000256" key="1">
    <source>
        <dbReference type="SAM" id="MobiDB-lite"/>
    </source>
</evidence>
<accession>A0A7R7WBT0</accession>
<protein>
    <submittedName>
        <fullName evidence="2">Uncharacterized protein</fullName>
    </submittedName>
</protein>
<dbReference type="KEGG" id="aluc:AKAW2_50407S"/>
<dbReference type="GeneID" id="64961387"/>
<evidence type="ECO:0000313" key="2">
    <source>
        <dbReference type="EMBL" id="BCS00066.1"/>
    </source>
</evidence>
<dbReference type="AlphaFoldDB" id="A0A7R7WBT0"/>
<reference evidence="2" key="1">
    <citation type="submission" date="2021-01" db="EMBL/GenBank/DDBJ databases">
        <authorList>
            <consortium name="Aspergillus luchuensis mut. kawachii IFO 4304 genome sequencing consortium"/>
            <person name="Kazuki M."/>
            <person name="Futagami T."/>
        </authorList>
    </citation>
    <scope>NUCLEOTIDE SEQUENCE</scope>
    <source>
        <strain evidence="2">IFO 4308</strain>
    </source>
</reference>
<reference evidence="2" key="2">
    <citation type="submission" date="2021-02" db="EMBL/GenBank/DDBJ databases">
        <title>Aspergillus luchuensis mut. kawachii IFO 4304 genome sequence.</title>
        <authorList>
            <person name="Mori K."/>
            <person name="Kadooka C."/>
            <person name="Goto M."/>
            <person name="Futagami T."/>
        </authorList>
    </citation>
    <scope>NUCLEOTIDE SEQUENCE</scope>
    <source>
        <strain evidence="2">IFO 4308</strain>
    </source>
</reference>
<dbReference type="OrthoDB" id="4283126at2759"/>
<gene>
    <name evidence="2" type="ORF">AKAW2_50407S</name>
</gene>